<reference evidence="1" key="1">
    <citation type="submission" date="2018-02" db="EMBL/GenBank/DDBJ databases">
        <title>Rhizophora mucronata_Transcriptome.</title>
        <authorList>
            <person name="Meera S.P."/>
            <person name="Sreeshan A."/>
            <person name="Augustine A."/>
        </authorList>
    </citation>
    <scope>NUCLEOTIDE SEQUENCE</scope>
    <source>
        <tissue evidence="1">Leaf</tissue>
    </source>
</reference>
<accession>A0A2P2NUW5</accession>
<dbReference type="AlphaFoldDB" id="A0A2P2NUW5"/>
<name>A0A2P2NUW5_RHIMU</name>
<dbReference type="EMBL" id="GGEC01065822">
    <property type="protein sequence ID" value="MBX46306.1"/>
    <property type="molecule type" value="Transcribed_RNA"/>
</dbReference>
<protein>
    <submittedName>
        <fullName evidence="1">Uncharacterized protein</fullName>
    </submittedName>
</protein>
<proteinExistence type="predicted"/>
<organism evidence="1">
    <name type="scientific">Rhizophora mucronata</name>
    <name type="common">Asiatic mangrove</name>
    <dbReference type="NCBI Taxonomy" id="61149"/>
    <lineage>
        <taxon>Eukaryota</taxon>
        <taxon>Viridiplantae</taxon>
        <taxon>Streptophyta</taxon>
        <taxon>Embryophyta</taxon>
        <taxon>Tracheophyta</taxon>
        <taxon>Spermatophyta</taxon>
        <taxon>Magnoliopsida</taxon>
        <taxon>eudicotyledons</taxon>
        <taxon>Gunneridae</taxon>
        <taxon>Pentapetalae</taxon>
        <taxon>rosids</taxon>
        <taxon>fabids</taxon>
        <taxon>Malpighiales</taxon>
        <taxon>Rhizophoraceae</taxon>
        <taxon>Rhizophora</taxon>
    </lineage>
</organism>
<sequence length="32" mass="3767">MELHMHGPMTPVLTEVTEWPCFDRLMVFLCCV</sequence>
<evidence type="ECO:0000313" key="1">
    <source>
        <dbReference type="EMBL" id="MBX46306.1"/>
    </source>
</evidence>